<reference evidence="3" key="1">
    <citation type="submission" date="2015-12" db="EMBL/GenBank/DDBJ databases">
        <title>Genome sequence of a biocontrol rhizobacterium Chryseobacterium kwangjuense strain KJ1R5 isolated from pepper (Capsicum annuum L.).</title>
        <authorList>
            <person name="Jeong J.-J."/>
            <person name="Park H."/>
            <person name="Mannaa M."/>
            <person name="Sang M.K."/>
            <person name="Choi I.-G."/>
            <person name="Kim K.D."/>
        </authorList>
    </citation>
    <scope>NUCLEOTIDE SEQUENCE [LARGE SCALE GENOMIC DNA]</scope>
    <source>
        <strain evidence="3">KJ1R5</strain>
    </source>
</reference>
<dbReference type="RefSeq" id="WP_062652000.1">
    <property type="nucleotide sequence ID" value="NZ_LPUR01000011.1"/>
</dbReference>
<gene>
    <name evidence="2" type="ORF">AU378_14245</name>
</gene>
<feature type="binding site" evidence="1">
    <location>
        <position position="100"/>
    </location>
    <ligand>
        <name>a divalent metal cation</name>
        <dbReference type="ChEBI" id="CHEBI:60240"/>
        <label>2</label>
    </ligand>
</feature>
<sequence>MDFFDFHHHTKNILYGIYNMDPGTVPPESPYSIGIHPKDILVDSLEEQFGWLTSNISENCLAIGECGLDSMISIPQKIQEEVFLRQIHISNEIRKPMIIHCVRKFYEVISFKKKAEQALIIHGFNKKQRIADDLLGNNFYLSFGKAVLYHLSLQDVVRNTPLDRIFLETDNESFNIGELYLKVSELKGISLEKLNEHILENLDTIKNG</sequence>
<dbReference type="EMBL" id="LPUR01000011">
    <property type="protein sequence ID" value="KXH83545.1"/>
    <property type="molecule type" value="Genomic_DNA"/>
</dbReference>
<dbReference type="Pfam" id="PF01026">
    <property type="entry name" value="TatD_DNase"/>
    <property type="match status" value="1"/>
</dbReference>
<accession>A0A135WF93</accession>
<organism evidence="2 3">
    <name type="scientific">Chryseobacterium kwangjuense</name>
    <dbReference type="NCBI Taxonomy" id="267125"/>
    <lineage>
        <taxon>Bacteria</taxon>
        <taxon>Pseudomonadati</taxon>
        <taxon>Bacteroidota</taxon>
        <taxon>Flavobacteriia</taxon>
        <taxon>Flavobacteriales</taxon>
        <taxon>Weeksellaceae</taxon>
        <taxon>Chryseobacterium group</taxon>
        <taxon>Chryseobacterium</taxon>
    </lineage>
</organism>
<dbReference type="OrthoDB" id="664222at2"/>
<feature type="binding site" evidence="1">
    <location>
        <position position="65"/>
    </location>
    <ligand>
        <name>a divalent metal cation</name>
        <dbReference type="ChEBI" id="CHEBI:60240"/>
        <label>1</label>
    </ligand>
</feature>
<dbReference type="InterPro" id="IPR001130">
    <property type="entry name" value="TatD-like"/>
</dbReference>
<feature type="binding site" evidence="1">
    <location>
        <position position="122"/>
    </location>
    <ligand>
        <name>a divalent metal cation</name>
        <dbReference type="ChEBI" id="CHEBI:60240"/>
        <label>2</label>
    </ligand>
</feature>
<dbReference type="InterPro" id="IPR032466">
    <property type="entry name" value="Metal_Hydrolase"/>
</dbReference>
<dbReference type="SUPFAM" id="SSF51556">
    <property type="entry name" value="Metallo-dependent hydrolases"/>
    <property type="match status" value="1"/>
</dbReference>
<keyword evidence="2" id="KW-0378">Hydrolase</keyword>
<comment type="caution">
    <text evidence="2">The sequence shown here is derived from an EMBL/GenBank/DDBJ whole genome shotgun (WGS) entry which is preliminary data.</text>
</comment>
<evidence type="ECO:0000256" key="1">
    <source>
        <dbReference type="PIRSR" id="PIRSR005902-1"/>
    </source>
</evidence>
<feature type="binding site" evidence="1">
    <location>
        <position position="170"/>
    </location>
    <ligand>
        <name>a divalent metal cation</name>
        <dbReference type="ChEBI" id="CHEBI:60240"/>
        <label>1</label>
    </ligand>
</feature>
<dbReference type="GO" id="GO:0016788">
    <property type="term" value="F:hydrolase activity, acting on ester bonds"/>
    <property type="evidence" value="ECO:0007669"/>
    <property type="project" value="InterPro"/>
</dbReference>
<reference evidence="2 3" key="2">
    <citation type="journal article" date="2016" name="Genome Announc.">
        <title>Draft Genome Sequence of a Biocontrol Rhizobacterium, Chryseobacterium kwangjuense Strain KJ1R5, Isolated from Pepper (Capsicum annuum).</title>
        <authorList>
            <person name="Jeong J.J."/>
            <person name="Park H."/>
            <person name="Park B.H."/>
            <person name="Mannaa M."/>
            <person name="Sang M.K."/>
            <person name="Choi I.G."/>
            <person name="Kim K.D."/>
        </authorList>
    </citation>
    <scope>NUCLEOTIDE SEQUENCE [LARGE SCALE GENOMIC DNA]</scope>
    <source>
        <strain evidence="2 3">KJ1R5</strain>
    </source>
</reference>
<keyword evidence="1" id="KW-0479">Metal-binding</keyword>
<evidence type="ECO:0000313" key="2">
    <source>
        <dbReference type="EMBL" id="KXH83545.1"/>
    </source>
</evidence>
<dbReference type="Gene3D" id="3.20.20.140">
    <property type="entry name" value="Metal-dependent hydrolases"/>
    <property type="match status" value="1"/>
</dbReference>
<dbReference type="Proteomes" id="UP000070513">
    <property type="component" value="Unassembled WGS sequence"/>
</dbReference>
<dbReference type="PANTHER" id="PTHR46124:SF2">
    <property type="entry name" value="D-AMINOACYL-TRNA DEACYLASE"/>
    <property type="match status" value="1"/>
</dbReference>
<dbReference type="PIRSF" id="PIRSF005902">
    <property type="entry name" value="DNase_TatD"/>
    <property type="match status" value="1"/>
</dbReference>
<evidence type="ECO:0000313" key="3">
    <source>
        <dbReference type="Proteomes" id="UP000070513"/>
    </source>
</evidence>
<dbReference type="PANTHER" id="PTHR46124">
    <property type="entry name" value="D-AMINOACYL-TRNA DEACYLASE"/>
    <property type="match status" value="1"/>
</dbReference>
<protein>
    <submittedName>
        <fullName evidence="2">Hydrolase TatD</fullName>
    </submittedName>
</protein>
<dbReference type="GO" id="GO:0046872">
    <property type="term" value="F:metal ion binding"/>
    <property type="evidence" value="ECO:0007669"/>
    <property type="project" value="UniProtKB-KW"/>
</dbReference>
<proteinExistence type="predicted"/>
<name>A0A135WF93_9FLAO</name>
<dbReference type="GO" id="GO:0005829">
    <property type="term" value="C:cytosol"/>
    <property type="evidence" value="ECO:0007669"/>
    <property type="project" value="TreeGrafter"/>
</dbReference>
<dbReference type="AlphaFoldDB" id="A0A135WF93"/>